<accession>A0A1G7NY41</accession>
<evidence type="ECO:0000313" key="2">
    <source>
        <dbReference type="EMBL" id="SDF78924.1"/>
    </source>
</evidence>
<evidence type="ECO:0000313" key="3">
    <source>
        <dbReference type="Proteomes" id="UP000182427"/>
    </source>
</evidence>
<organism evidence="2 3">
    <name type="scientific">Terriglobus roseus</name>
    <dbReference type="NCBI Taxonomy" id="392734"/>
    <lineage>
        <taxon>Bacteria</taxon>
        <taxon>Pseudomonadati</taxon>
        <taxon>Acidobacteriota</taxon>
        <taxon>Terriglobia</taxon>
        <taxon>Terriglobales</taxon>
        <taxon>Acidobacteriaceae</taxon>
        <taxon>Terriglobus</taxon>
    </lineage>
</organism>
<gene>
    <name evidence="2" type="ORF">SAMN05444167_3320</name>
</gene>
<dbReference type="RefSeq" id="WP_172838311.1">
    <property type="nucleotide sequence ID" value="NZ_LT629690.1"/>
</dbReference>
<feature type="compositionally biased region" description="Basic and acidic residues" evidence="1">
    <location>
        <begin position="68"/>
        <end position="81"/>
    </location>
</feature>
<protein>
    <submittedName>
        <fullName evidence="2">Uncharacterized protein</fullName>
    </submittedName>
</protein>
<dbReference type="EMBL" id="LT629690">
    <property type="protein sequence ID" value="SDF78924.1"/>
    <property type="molecule type" value="Genomic_DNA"/>
</dbReference>
<dbReference type="AlphaFoldDB" id="A0A1G7NY41"/>
<reference evidence="3" key="1">
    <citation type="submission" date="2016-10" db="EMBL/GenBank/DDBJ databases">
        <authorList>
            <person name="Varghese N."/>
            <person name="Submissions S."/>
        </authorList>
    </citation>
    <scope>NUCLEOTIDE SEQUENCE [LARGE SCALE GENOMIC DNA]</scope>
    <source>
        <strain evidence="3">GAS232</strain>
    </source>
</reference>
<feature type="region of interest" description="Disordered" evidence="1">
    <location>
        <begin position="59"/>
        <end position="81"/>
    </location>
</feature>
<evidence type="ECO:0000256" key="1">
    <source>
        <dbReference type="SAM" id="MobiDB-lite"/>
    </source>
</evidence>
<proteinExistence type="predicted"/>
<keyword evidence="3" id="KW-1185">Reference proteome</keyword>
<name>A0A1G7NY41_9BACT</name>
<dbReference type="Proteomes" id="UP000182427">
    <property type="component" value="Chromosome I"/>
</dbReference>
<sequence>MSAYERVTIETEAYEVRASQEEFYLEETEEELRMILECDNVTSPSSETLMPDPEMEIEDLITGDSDDPPLREDQIEDMLRR</sequence>